<proteinExistence type="predicted"/>
<protein>
    <submittedName>
        <fullName evidence="1">Transcription termination/antitermination protein NusG</fullName>
    </submittedName>
</protein>
<keyword evidence="2" id="KW-1185">Reference proteome</keyword>
<name>A0A2R5FBU1_9PROT</name>
<dbReference type="AlphaFoldDB" id="A0A2R5FBU1"/>
<evidence type="ECO:0000313" key="1">
    <source>
        <dbReference type="EMBL" id="GBG14373.1"/>
    </source>
</evidence>
<dbReference type="SUPFAM" id="SSF103370">
    <property type="entry name" value="NinB"/>
    <property type="match status" value="1"/>
</dbReference>
<dbReference type="Proteomes" id="UP000245081">
    <property type="component" value="Unassembled WGS sequence"/>
</dbReference>
<dbReference type="EMBL" id="BDOQ01000007">
    <property type="protein sequence ID" value="GBG14373.1"/>
    <property type="molecule type" value="Genomic_DNA"/>
</dbReference>
<accession>A0A2R5FBU1</accession>
<evidence type="ECO:0000313" key="2">
    <source>
        <dbReference type="Proteomes" id="UP000245081"/>
    </source>
</evidence>
<organism evidence="1 2">
    <name type="scientific">Novimethylophilus kurashikiensis</name>
    <dbReference type="NCBI Taxonomy" id="1825523"/>
    <lineage>
        <taxon>Bacteria</taxon>
        <taxon>Pseudomonadati</taxon>
        <taxon>Pseudomonadota</taxon>
        <taxon>Betaproteobacteria</taxon>
        <taxon>Nitrosomonadales</taxon>
        <taxon>Methylophilaceae</taxon>
        <taxon>Novimethylophilus</taxon>
    </lineage>
</organism>
<comment type="caution">
    <text evidence="1">The sequence shown here is derived from an EMBL/GenBank/DDBJ whole genome shotgun (WGS) entry which is preliminary data.</text>
</comment>
<dbReference type="InterPro" id="IPR036619">
    <property type="entry name" value="NinB_sf"/>
</dbReference>
<dbReference type="RefSeq" id="WP_109015565.1">
    <property type="nucleotide sequence ID" value="NZ_BDOQ01000007.1"/>
</dbReference>
<dbReference type="Gene3D" id="1.10.3790.10">
    <property type="entry name" value="NinB"/>
    <property type="match status" value="1"/>
</dbReference>
<reference evidence="1 2" key="1">
    <citation type="journal article" date="2018" name="Environ. Microbiol.">
        <title>Isolation and genomic characterization of Novimethylophilus kurashikiensis gen. nov. sp. nov., a new lanthanide-dependent methylotrophic species of Methylophilaceae.</title>
        <authorList>
            <person name="Lv H."/>
            <person name="Sahin N."/>
            <person name="Tani A."/>
        </authorList>
    </citation>
    <scope>NUCLEOTIDE SEQUENCE [LARGE SCALE GENOMIC DNA]</scope>
    <source>
        <strain evidence="1 2">La2-4</strain>
    </source>
</reference>
<gene>
    <name evidence="1" type="ORF">NMK_1972</name>
</gene>
<sequence length="117" mass="13328">MYFGNLADKSAQAALVHAQHQPEAWQVYLVKTGAEKRTPAQNKFFRSLLRRFAQQNGNSVQFWHDYLVERYLGLDEVVTEDGYVRKVLPSTAELSVNEFSDFLSACLVLAAEHHITV</sequence>